<feature type="non-terminal residue" evidence="1">
    <location>
        <position position="1"/>
    </location>
</feature>
<dbReference type="Proteomes" id="UP001152797">
    <property type="component" value="Unassembled WGS sequence"/>
</dbReference>
<evidence type="ECO:0000313" key="3">
    <source>
        <dbReference type="Proteomes" id="UP001152797"/>
    </source>
</evidence>
<reference evidence="1" key="1">
    <citation type="submission" date="2022-10" db="EMBL/GenBank/DDBJ databases">
        <authorList>
            <person name="Chen Y."/>
            <person name="Dougan E. K."/>
            <person name="Chan C."/>
            <person name="Rhodes N."/>
            <person name="Thang M."/>
        </authorList>
    </citation>
    <scope>NUCLEOTIDE SEQUENCE</scope>
</reference>
<accession>A0A9P1FH84</accession>
<keyword evidence="3" id="KW-1185">Reference proteome</keyword>
<evidence type="ECO:0000313" key="1">
    <source>
        <dbReference type="EMBL" id="CAI3975891.1"/>
    </source>
</evidence>
<sequence>ELGWERYPQHRPDEVSGSCMQKGSSWFFRVQGPINTAIQANDLWPLPEAIAKAVKLEQRRQSRVVASFQVIEVHAPGDATVQLAFQETSPWYRVSIVGPHNVRVLVRKNFPAESQSTILFVPVSSTLRSLATAMTAALHPHLPNALTITQVYALPRGADPLSSTSVWSGFPALQSMAQWTQCGLLTYARTLSQNHYIVLTLKKCASGSPLLPQSIDAVARNSKDWTRLSYEEFELTSYLRSFLLIIGARVGSFDQLYGQRLAPYMSAVSRDEWDLNYSHIQTWLKTAGLAYKIHTGSSSGPKIIDAARPRFVESVLPGPGYSRELTESQGASSSSTFSSTFSAIEFGMHFQI</sequence>
<gene>
    <name evidence="1" type="ORF">C1SCF055_LOCUS4164</name>
</gene>
<dbReference type="OrthoDB" id="415334at2759"/>
<comment type="caution">
    <text evidence="1">The sequence shown here is derived from an EMBL/GenBank/DDBJ whole genome shotgun (WGS) entry which is preliminary data.</text>
</comment>
<dbReference type="EMBL" id="CAMXCT010000230">
    <property type="protein sequence ID" value="CAI3975891.1"/>
    <property type="molecule type" value="Genomic_DNA"/>
</dbReference>
<proteinExistence type="predicted"/>
<dbReference type="EMBL" id="CAMXCT030000230">
    <property type="protein sequence ID" value="CAL4763203.1"/>
    <property type="molecule type" value="Genomic_DNA"/>
</dbReference>
<reference evidence="2 3" key="2">
    <citation type="submission" date="2024-05" db="EMBL/GenBank/DDBJ databases">
        <authorList>
            <person name="Chen Y."/>
            <person name="Shah S."/>
            <person name="Dougan E. K."/>
            <person name="Thang M."/>
            <person name="Chan C."/>
        </authorList>
    </citation>
    <scope>NUCLEOTIDE SEQUENCE [LARGE SCALE GENOMIC DNA]</scope>
</reference>
<protein>
    <submittedName>
        <fullName evidence="1">Uncharacterized protein</fullName>
    </submittedName>
</protein>
<organism evidence="1">
    <name type="scientific">Cladocopium goreaui</name>
    <dbReference type="NCBI Taxonomy" id="2562237"/>
    <lineage>
        <taxon>Eukaryota</taxon>
        <taxon>Sar</taxon>
        <taxon>Alveolata</taxon>
        <taxon>Dinophyceae</taxon>
        <taxon>Suessiales</taxon>
        <taxon>Symbiodiniaceae</taxon>
        <taxon>Cladocopium</taxon>
    </lineage>
</organism>
<dbReference type="AlphaFoldDB" id="A0A9P1FH84"/>
<dbReference type="EMBL" id="CAMXCT020000230">
    <property type="protein sequence ID" value="CAL1129266.1"/>
    <property type="molecule type" value="Genomic_DNA"/>
</dbReference>
<evidence type="ECO:0000313" key="2">
    <source>
        <dbReference type="EMBL" id="CAL4763203.1"/>
    </source>
</evidence>
<name>A0A9P1FH84_9DINO</name>